<dbReference type="EMBL" id="GGEC01006194">
    <property type="protein sequence ID" value="MBW86677.1"/>
    <property type="molecule type" value="Transcribed_RNA"/>
</dbReference>
<protein>
    <submittedName>
        <fullName evidence="1">Uncharacterized protein</fullName>
    </submittedName>
</protein>
<reference evidence="1" key="1">
    <citation type="submission" date="2018-02" db="EMBL/GenBank/DDBJ databases">
        <title>Rhizophora mucronata_Transcriptome.</title>
        <authorList>
            <person name="Meera S.P."/>
            <person name="Sreeshan A."/>
            <person name="Augustine A."/>
        </authorList>
    </citation>
    <scope>NUCLEOTIDE SEQUENCE</scope>
    <source>
        <tissue evidence="1">Leaf</tissue>
    </source>
</reference>
<evidence type="ECO:0000313" key="1">
    <source>
        <dbReference type="EMBL" id="MBW86677.1"/>
    </source>
</evidence>
<name>A0A2P2IZP9_RHIMU</name>
<dbReference type="AlphaFoldDB" id="A0A2P2IZP9"/>
<organism evidence="1">
    <name type="scientific">Rhizophora mucronata</name>
    <name type="common">Asiatic mangrove</name>
    <dbReference type="NCBI Taxonomy" id="61149"/>
    <lineage>
        <taxon>Eukaryota</taxon>
        <taxon>Viridiplantae</taxon>
        <taxon>Streptophyta</taxon>
        <taxon>Embryophyta</taxon>
        <taxon>Tracheophyta</taxon>
        <taxon>Spermatophyta</taxon>
        <taxon>Magnoliopsida</taxon>
        <taxon>eudicotyledons</taxon>
        <taxon>Gunneridae</taxon>
        <taxon>Pentapetalae</taxon>
        <taxon>rosids</taxon>
        <taxon>fabids</taxon>
        <taxon>Malpighiales</taxon>
        <taxon>Rhizophoraceae</taxon>
        <taxon>Rhizophora</taxon>
    </lineage>
</organism>
<sequence length="16" mass="1932">MRITKKCLYLTQVTSF</sequence>
<proteinExistence type="predicted"/>
<accession>A0A2P2IZP9</accession>